<feature type="transmembrane region" description="Helical" evidence="6">
    <location>
        <begin position="115"/>
        <end position="139"/>
    </location>
</feature>
<protein>
    <submittedName>
        <fullName evidence="7">Putative integral membrane protein</fullName>
    </submittedName>
</protein>
<keyword evidence="2" id="KW-1003">Cell membrane</keyword>
<feature type="transmembrane region" description="Helical" evidence="6">
    <location>
        <begin position="202"/>
        <end position="227"/>
    </location>
</feature>
<feature type="transmembrane region" description="Helical" evidence="6">
    <location>
        <begin position="234"/>
        <end position="251"/>
    </location>
</feature>
<gene>
    <name evidence="7" type="ORF">Mic7113_3466</name>
</gene>
<evidence type="ECO:0000313" key="8">
    <source>
        <dbReference type="Proteomes" id="UP000010471"/>
    </source>
</evidence>
<dbReference type="EMBL" id="CP003630">
    <property type="protein sequence ID" value="AFZ19195.1"/>
    <property type="molecule type" value="Genomic_DNA"/>
</dbReference>
<evidence type="ECO:0000256" key="3">
    <source>
        <dbReference type="ARBA" id="ARBA00022692"/>
    </source>
</evidence>
<accession>K9WFL2</accession>
<sequence>MKKIWSWLKPYLRWVILGGTLFFLAKAFKEHWQEVAAIRIDAVGWITLVAAFSITLAAHIWAGLVWSWILRSFKQPIQYHWVLQVYLKTNLAKYLPGNVWHYYGRIWAVTDAGGSLSAATISVLIEPLLMAAAALLIALTGSQFGWLDMQGDTRIWGLQILGLTGILLSVHPKVLNPLLQFLRRLKGKAADSEVFQLEHYPFIPLLGELGFVGLRGTGFIVTFFTLATVNLSQIPLLISAFCLAWVLGLVIPTPGGLGVFETTVLGLLNPYFPTGIILSVVALFRLVSILAEVVGAGVGVLCDRLSPIVQKVRK</sequence>
<dbReference type="OrthoDB" id="2542372at2"/>
<dbReference type="RefSeq" id="WP_015183337.1">
    <property type="nucleotide sequence ID" value="NC_019738.1"/>
</dbReference>
<evidence type="ECO:0000256" key="4">
    <source>
        <dbReference type="ARBA" id="ARBA00022989"/>
    </source>
</evidence>
<dbReference type="Pfam" id="PF03706">
    <property type="entry name" value="LPG_synthase_TM"/>
    <property type="match status" value="1"/>
</dbReference>
<proteinExistence type="predicted"/>
<reference evidence="7 8" key="1">
    <citation type="submission" date="2012-06" db="EMBL/GenBank/DDBJ databases">
        <title>Finished chromosome of genome of Microcoleus sp. PCC 7113.</title>
        <authorList>
            <consortium name="US DOE Joint Genome Institute"/>
            <person name="Gugger M."/>
            <person name="Coursin T."/>
            <person name="Rippka R."/>
            <person name="Tandeau De Marsac N."/>
            <person name="Huntemann M."/>
            <person name="Wei C.-L."/>
            <person name="Han J."/>
            <person name="Detter J.C."/>
            <person name="Han C."/>
            <person name="Tapia R."/>
            <person name="Chen A."/>
            <person name="Kyrpides N."/>
            <person name="Mavromatis K."/>
            <person name="Markowitz V."/>
            <person name="Szeto E."/>
            <person name="Ivanova N."/>
            <person name="Pagani I."/>
            <person name="Pati A."/>
            <person name="Goodwin L."/>
            <person name="Nordberg H.P."/>
            <person name="Cantor M.N."/>
            <person name="Hua S.X."/>
            <person name="Woyke T."/>
            <person name="Kerfeld C.A."/>
        </authorList>
    </citation>
    <scope>NUCLEOTIDE SEQUENCE [LARGE SCALE GENOMIC DNA]</scope>
    <source>
        <strain evidence="7 8">PCC 7113</strain>
    </source>
</reference>
<dbReference type="Proteomes" id="UP000010471">
    <property type="component" value="Chromosome"/>
</dbReference>
<dbReference type="AlphaFoldDB" id="K9WFL2"/>
<feature type="transmembrane region" description="Helical" evidence="6">
    <location>
        <begin position="45"/>
        <end position="69"/>
    </location>
</feature>
<dbReference type="HOGENOM" id="CLU_051659_0_0_3"/>
<feature type="transmembrane region" description="Helical" evidence="6">
    <location>
        <begin position="271"/>
        <end position="301"/>
    </location>
</feature>
<evidence type="ECO:0000256" key="6">
    <source>
        <dbReference type="SAM" id="Phobius"/>
    </source>
</evidence>
<evidence type="ECO:0000313" key="7">
    <source>
        <dbReference type="EMBL" id="AFZ19195.1"/>
    </source>
</evidence>
<keyword evidence="4 6" id="KW-1133">Transmembrane helix</keyword>
<keyword evidence="3 6" id="KW-0812">Transmembrane</keyword>
<comment type="subcellular location">
    <subcellularLocation>
        <location evidence="1">Cell membrane</location>
        <topology evidence="1">Multi-pass membrane protein</topology>
    </subcellularLocation>
</comment>
<dbReference type="eggNOG" id="COG0392">
    <property type="taxonomic scope" value="Bacteria"/>
</dbReference>
<dbReference type="KEGG" id="mic:Mic7113_3466"/>
<evidence type="ECO:0000256" key="1">
    <source>
        <dbReference type="ARBA" id="ARBA00004651"/>
    </source>
</evidence>
<name>K9WFL2_9CYAN</name>
<evidence type="ECO:0000256" key="5">
    <source>
        <dbReference type="ARBA" id="ARBA00023136"/>
    </source>
</evidence>
<feature type="transmembrane region" description="Helical" evidence="6">
    <location>
        <begin position="160"/>
        <end position="182"/>
    </location>
</feature>
<dbReference type="PATRIC" id="fig|1173027.3.peg.3816"/>
<dbReference type="InterPro" id="IPR022791">
    <property type="entry name" value="L-PG_synthase/AglD"/>
</dbReference>
<keyword evidence="8" id="KW-1185">Reference proteome</keyword>
<keyword evidence="5 6" id="KW-0472">Membrane</keyword>
<dbReference type="STRING" id="1173027.Mic7113_3466"/>
<dbReference type="GO" id="GO:0005886">
    <property type="term" value="C:plasma membrane"/>
    <property type="evidence" value="ECO:0007669"/>
    <property type="project" value="UniProtKB-SubCell"/>
</dbReference>
<organism evidence="7 8">
    <name type="scientific">Allocoleopsis franciscana PCC 7113</name>
    <dbReference type="NCBI Taxonomy" id="1173027"/>
    <lineage>
        <taxon>Bacteria</taxon>
        <taxon>Bacillati</taxon>
        <taxon>Cyanobacteriota</taxon>
        <taxon>Cyanophyceae</taxon>
        <taxon>Coleofasciculales</taxon>
        <taxon>Coleofasciculaceae</taxon>
        <taxon>Allocoleopsis</taxon>
        <taxon>Allocoleopsis franciscana</taxon>
    </lineage>
</organism>
<evidence type="ECO:0000256" key="2">
    <source>
        <dbReference type="ARBA" id="ARBA00022475"/>
    </source>
</evidence>